<name>A0A8D2Q760_VARKO</name>
<evidence type="ECO:0000313" key="2">
    <source>
        <dbReference type="Proteomes" id="UP000694545"/>
    </source>
</evidence>
<sequence>MAAERLSLLSSLCHRRKHWPLECKHSESSIATVEKKPVTPGFPPRKWELSKDEPYL</sequence>
<dbReference type="Ensembl" id="ENSVKKT00000024396.1">
    <property type="protein sequence ID" value="ENSVKKP00000023811.1"/>
    <property type="gene ID" value="ENSVKKG00000015723.1"/>
</dbReference>
<keyword evidence="2" id="KW-1185">Reference proteome</keyword>
<evidence type="ECO:0000313" key="1">
    <source>
        <dbReference type="Ensembl" id="ENSVKKP00000023811.1"/>
    </source>
</evidence>
<reference evidence="1" key="2">
    <citation type="submission" date="2025-09" db="UniProtKB">
        <authorList>
            <consortium name="Ensembl"/>
        </authorList>
    </citation>
    <scope>IDENTIFICATION</scope>
</reference>
<reference evidence="1" key="1">
    <citation type="submission" date="2025-08" db="UniProtKB">
        <authorList>
            <consortium name="Ensembl"/>
        </authorList>
    </citation>
    <scope>IDENTIFICATION</scope>
</reference>
<protein>
    <submittedName>
        <fullName evidence="1">Uncharacterized protein</fullName>
    </submittedName>
</protein>
<proteinExistence type="predicted"/>
<dbReference type="Proteomes" id="UP000694545">
    <property type="component" value="Unplaced"/>
</dbReference>
<accession>A0A8D2Q760</accession>
<dbReference type="AlphaFoldDB" id="A0A8D2Q760"/>
<organism evidence="1 2">
    <name type="scientific">Varanus komodoensis</name>
    <name type="common">Komodo dragon</name>
    <dbReference type="NCBI Taxonomy" id="61221"/>
    <lineage>
        <taxon>Eukaryota</taxon>
        <taxon>Metazoa</taxon>
        <taxon>Chordata</taxon>
        <taxon>Craniata</taxon>
        <taxon>Vertebrata</taxon>
        <taxon>Euteleostomi</taxon>
        <taxon>Lepidosauria</taxon>
        <taxon>Squamata</taxon>
        <taxon>Bifurcata</taxon>
        <taxon>Unidentata</taxon>
        <taxon>Episquamata</taxon>
        <taxon>Toxicofera</taxon>
        <taxon>Anguimorpha</taxon>
        <taxon>Paleoanguimorpha</taxon>
        <taxon>Varanoidea</taxon>
        <taxon>Varanidae</taxon>
        <taxon>Varanus</taxon>
    </lineage>
</organism>